<dbReference type="PROSITE" id="PS51677">
    <property type="entry name" value="NODB"/>
    <property type="match status" value="1"/>
</dbReference>
<accession>A0ABN2R2W2</accession>
<name>A0ABN2R2W2_9ACTN</name>
<reference evidence="3 4" key="1">
    <citation type="journal article" date="2019" name="Int. J. Syst. Evol. Microbiol.">
        <title>The Global Catalogue of Microorganisms (GCM) 10K type strain sequencing project: providing services to taxonomists for standard genome sequencing and annotation.</title>
        <authorList>
            <consortium name="The Broad Institute Genomics Platform"/>
            <consortium name="The Broad Institute Genome Sequencing Center for Infectious Disease"/>
            <person name="Wu L."/>
            <person name="Ma J."/>
        </authorList>
    </citation>
    <scope>NUCLEOTIDE SEQUENCE [LARGE SCALE GENOMIC DNA]</scope>
    <source>
        <strain evidence="3 4">JCM 16013</strain>
    </source>
</reference>
<dbReference type="EMBL" id="BAAAQM010000008">
    <property type="protein sequence ID" value="GAA1962258.1"/>
    <property type="molecule type" value="Genomic_DNA"/>
</dbReference>
<dbReference type="RefSeq" id="WP_344656565.1">
    <property type="nucleotide sequence ID" value="NZ_BAAAQM010000008.1"/>
</dbReference>
<dbReference type="Pfam" id="PF01522">
    <property type="entry name" value="Polysacc_deac_1"/>
    <property type="match status" value="1"/>
</dbReference>
<proteinExistence type="predicted"/>
<dbReference type="CDD" id="cd10917">
    <property type="entry name" value="CE4_NodB_like_6s_7s"/>
    <property type="match status" value="1"/>
</dbReference>
<dbReference type="InterPro" id="IPR050248">
    <property type="entry name" value="Polysacc_deacetylase_ArnD"/>
</dbReference>
<dbReference type="SUPFAM" id="SSF88713">
    <property type="entry name" value="Glycoside hydrolase/deacetylase"/>
    <property type="match status" value="1"/>
</dbReference>
<evidence type="ECO:0000259" key="2">
    <source>
        <dbReference type="PROSITE" id="PS51677"/>
    </source>
</evidence>
<feature type="region of interest" description="Disordered" evidence="1">
    <location>
        <begin position="53"/>
        <end position="106"/>
    </location>
</feature>
<feature type="domain" description="NodB homology" evidence="2">
    <location>
        <begin position="151"/>
        <end position="337"/>
    </location>
</feature>
<dbReference type="InterPro" id="IPR002509">
    <property type="entry name" value="NODB_dom"/>
</dbReference>
<sequence>MTYDEQGQTIGCGCEDHGAVFGTPSPGSASRRRFLRTAAGLALSAPALLAAACGSSSSPAKPSGRNSGGEGDTPPIATPSTSPGGATPTFTPPASPNGRPPGPETADAALLASKYHGLKPFAPAPPPPATKPVDTSVPLPPVIDHIPTDQKICFLTIDDGAEKDPAFIDMVKDFRIPFTMFLAETFIHTDYEYFAKLHDTGYCTIQNHTLTHPNMVTLSAQRQLAEITGQQQKIEKVYNATPYLFRAPFGNSNKATQEACKQNNLKAICYWRASFQKQGFQWQAADKKLRPGDILLAHFRGPKANGAGWPEMHELMTNLFRIVQDQGYTFARLEDYV</sequence>
<feature type="compositionally biased region" description="Low complexity" evidence="1">
    <location>
        <begin position="78"/>
        <end position="89"/>
    </location>
</feature>
<dbReference type="Proteomes" id="UP001499854">
    <property type="component" value="Unassembled WGS sequence"/>
</dbReference>
<feature type="compositionally biased region" description="Low complexity" evidence="1">
    <location>
        <begin position="53"/>
        <end position="64"/>
    </location>
</feature>
<dbReference type="PROSITE" id="PS51318">
    <property type="entry name" value="TAT"/>
    <property type="match status" value="1"/>
</dbReference>
<dbReference type="PANTHER" id="PTHR10587:SF134">
    <property type="entry name" value="SECRETED PROTEIN"/>
    <property type="match status" value="1"/>
</dbReference>
<evidence type="ECO:0000313" key="4">
    <source>
        <dbReference type="Proteomes" id="UP001499854"/>
    </source>
</evidence>
<dbReference type="PANTHER" id="PTHR10587">
    <property type="entry name" value="GLYCOSYL TRANSFERASE-RELATED"/>
    <property type="match status" value="1"/>
</dbReference>
<organism evidence="3 4">
    <name type="scientific">Catenulispora subtropica</name>
    <dbReference type="NCBI Taxonomy" id="450798"/>
    <lineage>
        <taxon>Bacteria</taxon>
        <taxon>Bacillati</taxon>
        <taxon>Actinomycetota</taxon>
        <taxon>Actinomycetes</taxon>
        <taxon>Catenulisporales</taxon>
        <taxon>Catenulisporaceae</taxon>
        <taxon>Catenulispora</taxon>
    </lineage>
</organism>
<comment type="caution">
    <text evidence="3">The sequence shown here is derived from an EMBL/GenBank/DDBJ whole genome shotgun (WGS) entry which is preliminary data.</text>
</comment>
<gene>
    <name evidence="3" type="ORF">GCM10009838_18910</name>
</gene>
<dbReference type="Gene3D" id="3.20.20.370">
    <property type="entry name" value="Glycoside hydrolase/deacetylase"/>
    <property type="match status" value="1"/>
</dbReference>
<feature type="compositionally biased region" description="Pro residues" evidence="1">
    <location>
        <begin position="90"/>
        <end position="103"/>
    </location>
</feature>
<evidence type="ECO:0000313" key="3">
    <source>
        <dbReference type="EMBL" id="GAA1962258.1"/>
    </source>
</evidence>
<dbReference type="InterPro" id="IPR011330">
    <property type="entry name" value="Glyco_hydro/deAcase_b/a-brl"/>
</dbReference>
<keyword evidence="4" id="KW-1185">Reference proteome</keyword>
<evidence type="ECO:0000256" key="1">
    <source>
        <dbReference type="SAM" id="MobiDB-lite"/>
    </source>
</evidence>
<protein>
    <recommendedName>
        <fullName evidence="2">NodB homology domain-containing protein</fullName>
    </recommendedName>
</protein>
<dbReference type="InterPro" id="IPR006311">
    <property type="entry name" value="TAT_signal"/>
</dbReference>